<feature type="compositionally biased region" description="Basic residues" evidence="5">
    <location>
        <begin position="122"/>
        <end position="132"/>
    </location>
</feature>
<evidence type="ECO:0000259" key="6">
    <source>
        <dbReference type="SMART" id="SM00363"/>
    </source>
</evidence>
<dbReference type="SUPFAM" id="SSF55174">
    <property type="entry name" value="Alpha-L RNA-binding motif"/>
    <property type="match status" value="1"/>
</dbReference>
<evidence type="ECO:0000256" key="4">
    <source>
        <dbReference type="PIRNR" id="PIRNR016821"/>
    </source>
</evidence>
<evidence type="ECO:0000313" key="7">
    <source>
        <dbReference type="EMBL" id="OUD15455.1"/>
    </source>
</evidence>
<accession>A0A251XC15</accession>
<comment type="caution">
    <text evidence="7">The sequence shown here is derived from an EMBL/GenBank/DDBJ whole genome shotgun (WGS) entry which is preliminary data.</text>
</comment>
<gene>
    <name evidence="7" type="ORF">TPSD3_02715</name>
</gene>
<dbReference type="PROSITE" id="PS50889">
    <property type="entry name" value="S4"/>
    <property type="match status" value="1"/>
</dbReference>
<proteinExistence type="inferred from homology"/>
<dbReference type="InterPro" id="IPR036986">
    <property type="entry name" value="S4_RNA-bd_sf"/>
</dbReference>
<keyword evidence="3 4" id="KW-0238">DNA-binding</keyword>
<evidence type="ECO:0000256" key="2">
    <source>
        <dbReference type="ARBA" id="ARBA00022884"/>
    </source>
</evidence>
<evidence type="ECO:0000256" key="1">
    <source>
        <dbReference type="ARBA" id="ARBA00008396"/>
    </source>
</evidence>
<keyword evidence="2 4" id="KW-0694">RNA-binding</keyword>
<dbReference type="InterPro" id="IPR025708">
    <property type="entry name" value="HSP15"/>
</dbReference>
<comment type="similarity">
    <text evidence="1 4">Belongs to the HSP15 family.</text>
</comment>
<dbReference type="Proteomes" id="UP000194798">
    <property type="component" value="Unassembled WGS sequence"/>
</dbReference>
<feature type="region of interest" description="Disordered" evidence="5">
    <location>
        <begin position="111"/>
        <end position="138"/>
    </location>
</feature>
<evidence type="ECO:0000256" key="3">
    <source>
        <dbReference type="ARBA" id="ARBA00023125"/>
    </source>
</evidence>
<dbReference type="GO" id="GO:0003677">
    <property type="term" value="F:DNA binding"/>
    <property type="evidence" value="ECO:0007669"/>
    <property type="project" value="UniProtKB-KW"/>
</dbReference>
<evidence type="ECO:0000313" key="8">
    <source>
        <dbReference type="Proteomes" id="UP000194798"/>
    </source>
</evidence>
<evidence type="ECO:0000256" key="5">
    <source>
        <dbReference type="SAM" id="MobiDB-lite"/>
    </source>
</evidence>
<dbReference type="EMBL" id="MSLT01000006">
    <property type="protein sequence ID" value="OUD15455.1"/>
    <property type="molecule type" value="Genomic_DNA"/>
</dbReference>
<dbReference type="CDD" id="cd00165">
    <property type="entry name" value="S4"/>
    <property type="match status" value="1"/>
</dbReference>
<dbReference type="GO" id="GO:0043023">
    <property type="term" value="F:ribosomal large subunit binding"/>
    <property type="evidence" value="ECO:0007669"/>
    <property type="project" value="InterPro"/>
</dbReference>
<dbReference type="Gene3D" id="3.10.290.10">
    <property type="entry name" value="RNA-binding S4 domain"/>
    <property type="match status" value="1"/>
</dbReference>
<keyword evidence="8" id="KW-1185">Reference proteome</keyword>
<feature type="domain" description="RNA-binding S4" evidence="6">
    <location>
        <begin position="13"/>
        <end position="77"/>
    </location>
</feature>
<organism evidence="7 8">
    <name type="scientific">Thioflexithrix psekupsensis</name>
    <dbReference type="NCBI Taxonomy" id="1570016"/>
    <lineage>
        <taxon>Bacteria</taxon>
        <taxon>Pseudomonadati</taxon>
        <taxon>Pseudomonadota</taxon>
        <taxon>Gammaproteobacteria</taxon>
        <taxon>Thiotrichales</taxon>
        <taxon>Thioflexithrix</taxon>
    </lineage>
</organism>
<sequence length="138" mass="15799">MVKDATISAEEPIRLDKWLWSARFFKTRSLATEAISGGKVQVNQQRCKPSRAVRVGDQITVRTPAWEKVVWVRGLSRQRGPATVAALLYEETPESIQQREAEAILRKSQAGLFTAPDSRPNKRDRRLIHRFKKDQGWS</sequence>
<dbReference type="SMART" id="SM00363">
    <property type="entry name" value="S4"/>
    <property type="match status" value="1"/>
</dbReference>
<reference evidence="7 8" key="1">
    <citation type="submission" date="2016-12" db="EMBL/GenBank/DDBJ databases">
        <title>Thioflexothrix psekupsii D3 genome sequencing and assembly.</title>
        <authorList>
            <person name="Fomenkov A."/>
            <person name="Vincze T."/>
            <person name="Grabovich M."/>
            <person name="Anton B.P."/>
            <person name="Dubinina G."/>
            <person name="Orlova M."/>
            <person name="Belousova E."/>
            <person name="Roberts R.J."/>
        </authorList>
    </citation>
    <scope>NUCLEOTIDE SEQUENCE [LARGE SCALE GENOMIC DNA]</scope>
    <source>
        <strain evidence="7">D3</strain>
    </source>
</reference>
<dbReference type="InterPro" id="IPR002942">
    <property type="entry name" value="S4_RNA-bd"/>
</dbReference>
<dbReference type="GO" id="GO:0034605">
    <property type="term" value="P:cellular response to heat"/>
    <property type="evidence" value="ECO:0007669"/>
    <property type="project" value="InterPro"/>
</dbReference>
<dbReference type="AlphaFoldDB" id="A0A251XC15"/>
<protein>
    <recommendedName>
        <fullName evidence="4">Heat shock protein 15</fullName>
    </recommendedName>
</protein>
<dbReference type="Pfam" id="PF01479">
    <property type="entry name" value="S4"/>
    <property type="match status" value="1"/>
</dbReference>
<dbReference type="PIRSF" id="PIRSF016821">
    <property type="entry name" value="HSP15"/>
    <property type="match status" value="1"/>
</dbReference>
<name>A0A251XC15_9GAMM</name>
<dbReference type="GO" id="GO:0003727">
    <property type="term" value="F:single-stranded RNA binding"/>
    <property type="evidence" value="ECO:0007669"/>
    <property type="project" value="InterPro"/>
</dbReference>